<name>A0A2T3Z6B4_TRIA4</name>
<gene>
    <name evidence="1" type="ORF">M441DRAFT_143101</name>
</gene>
<feature type="non-terminal residue" evidence="1">
    <location>
        <position position="1"/>
    </location>
</feature>
<evidence type="ECO:0000313" key="2">
    <source>
        <dbReference type="Proteomes" id="UP000240493"/>
    </source>
</evidence>
<dbReference type="Proteomes" id="UP000240493">
    <property type="component" value="Unassembled WGS sequence"/>
</dbReference>
<accession>A0A2T3Z6B4</accession>
<dbReference type="STRING" id="1042311.A0A2T3Z6B4"/>
<protein>
    <submittedName>
        <fullName evidence="1">Uncharacterized protein</fullName>
    </submittedName>
</protein>
<sequence length="74" mass="9078">KLVIFNYITDLLLFIKLFIKVKYNSIFIVVCCFLKKIYFLLYNKLYIAEDLTYIYIRIITVNYKLLKEIILNKR</sequence>
<reference evidence="1 2" key="1">
    <citation type="submission" date="2016-07" db="EMBL/GenBank/DDBJ databases">
        <title>Multiple horizontal gene transfer events from other fungi enriched the ability of initially mycotrophic Trichoderma (Ascomycota) to feed on dead plant biomass.</title>
        <authorList>
            <consortium name="DOE Joint Genome Institute"/>
            <person name="Aerts A."/>
            <person name="Atanasova L."/>
            <person name="Chenthamara K."/>
            <person name="Zhang J."/>
            <person name="Grujic M."/>
            <person name="Henrissat B."/>
            <person name="Kuo A."/>
            <person name="Salamov A."/>
            <person name="Lipzen A."/>
            <person name="Labutti K."/>
            <person name="Barry K."/>
            <person name="Miao Y."/>
            <person name="Rahimi M.J."/>
            <person name="Shen Q."/>
            <person name="Grigoriev I.V."/>
            <person name="Kubicek C.P."/>
            <person name="Druzhinina I.S."/>
        </authorList>
    </citation>
    <scope>NUCLEOTIDE SEQUENCE [LARGE SCALE GENOMIC DNA]</scope>
    <source>
        <strain evidence="1 2">CBS 433.97</strain>
    </source>
</reference>
<keyword evidence="2" id="KW-1185">Reference proteome</keyword>
<proteinExistence type="predicted"/>
<dbReference type="EMBL" id="KZ679263">
    <property type="protein sequence ID" value="PTB40349.1"/>
    <property type="molecule type" value="Genomic_DNA"/>
</dbReference>
<evidence type="ECO:0000313" key="1">
    <source>
        <dbReference type="EMBL" id="PTB40349.1"/>
    </source>
</evidence>
<organism evidence="1 2">
    <name type="scientific">Trichoderma asperellum (strain ATCC 204424 / CBS 433.97 / NBRC 101777)</name>
    <dbReference type="NCBI Taxonomy" id="1042311"/>
    <lineage>
        <taxon>Eukaryota</taxon>
        <taxon>Fungi</taxon>
        <taxon>Dikarya</taxon>
        <taxon>Ascomycota</taxon>
        <taxon>Pezizomycotina</taxon>
        <taxon>Sordariomycetes</taxon>
        <taxon>Hypocreomycetidae</taxon>
        <taxon>Hypocreales</taxon>
        <taxon>Hypocreaceae</taxon>
        <taxon>Trichoderma</taxon>
    </lineage>
</organism>
<dbReference type="AlphaFoldDB" id="A0A2T3Z6B4"/>